<protein>
    <submittedName>
        <fullName evidence="1">DUF922 domain-containing protein</fullName>
    </submittedName>
</protein>
<comment type="caution">
    <text evidence="1">The sequence shown here is derived from an EMBL/GenBank/DDBJ whole genome shotgun (WGS) entry which is preliminary data.</text>
</comment>
<dbReference type="EMBL" id="VCPC01000004">
    <property type="protein sequence ID" value="TMV10918.1"/>
    <property type="molecule type" value="Genomic_DNA"/>
</dbReference>
<name>A0ABY2X750_9RHOB</name>
<sequence>MLGAGAGAAKPKVSVKNKTYEVDATSVQGLKQQMKQRGPNGYWAYTDWYVRWSGSCALSVEITYTMPKHKNEGKMDAATRKSWKAMVSALKAHEEKHGAHGVQAAREIEQTRCANGDAVIKKWNKQDEVLDKRTRHGATEGVVLN</sequence>
<proteinExistence type="predicted"/>
<keyword evidence="2" id="KW-1185">Reference proteome</keyword>
<accession>A0ABY2X750</accession>
<organism evidence="1 2">
    <name type="scientific">Arenibacterium halophilum</name>
    <dbReference type="NCBI Taxonomy" id="2583821"/>
    <lineage>
        <taxon>Bacteria</taxon>
        <taxon>Pseudomonadati</taxon>
        <taxon>Pseudomonadota</taxon>
        <taxon>Alphaproteobacteria</taxon>
        <taxon>Rhodobacterales</taxon>
        <taxon>Paracoccaceae</taxon>
        <taxon>Arenibacterium</taxon>
    </lineage>
</organism>
<gene>
    <name evidence="1" type="ORF">FGK64_18560</name>
</gene>
<reference evidence="1 2" key="1">
    <citation type="submission" date="2019-05" db="EMBL/GenBank/DDBJ databases">
        <title>Marivita sp. nov. isolated from sea sediment.</title>
        <authorList>
            <person name="Kim W."/>
        </authorList>
    </citation>
    <scope>NUCLEOTIDE SEQUENCE [LARGE SCALE GENOMIC DNA]</scope>
    <source>
        <strain evidence="1 2">CAU 1492</strain>
    </source>
</reference>
<dbReference type="Proteomes" id="UP001191082">
    <property type="component" value="Unassembled WGS sequence"/>
</dbReference>
<dbReference type="Pfam" id="PF06037">
    <property type="entry name" value="DUF922"/>
    <property type="match status" value="1"/>
</dbReference>
<evidence type="ECO:0000313" key="1">
    <source>
        <dbReference type="EMBL" id="TMV10918.1"/>
    </source>
</evidence>
<dbReference type="InterPro" id="IPR010321">
    <property type="entry name" value="DUF922"/>
</dbReference>
<evidence type="ECO:0000313" key="2">
    <source>
        <dbReference type="Proteomes" id="UP001191082"/>
    </source>
</evidence>